<evidence type="ECO:0000313" key="2">
    <source>
        <dbReference type="EMBL" id="OQO12218.1"/>
    </source>
</evidence>
<feature type="compositionally biased region" description="Basic and acidic residues" evidence="1">
    <location>
        <begin position="197"/>
        <end position="211"/>
    </location>
</feature>
<feature type="region of interest" description="Disordered" evidence="1">
    <location>
        <begin position="72"/>
        <end position="149"/>
    </location>
</feature>
<comment type="caution">
    <text evidence="2">The sequence shown here is derived from an EMBL/GenBank/DDBJ whole genome shotgun (WGS) entry which is preliminary data.</text>
</comment>
<protein>
    <submittedName>
        <fullName evidence="2">Uncharacterized protein</fullName>
    </submittedName>
</protein>
<feature type="region of interest" description="Disordered" evidence="1">
    <location>
        <begin position="191"/>
        <end position="211"/>
    </location>
</feature>
<proteinExistence type="predicted"/>
<name>A0A1V8TLX0_9PEZI</name>
<dbReference type="AlphaFoldDB" id="A0A1V8TLX0"/>
<accession>A0A1V8TLX0</accession>
<feature type="region of interest" description="Disordered" evidence="1">
    <location>
        <begin position="1"/>
        <end position="34"/>
    </location>
</feature>
<dbReference type="EMBL" id="NAJO01000005">
    <property type="protein sequence ID" value="OQO12218.1"/>
    <property type="molecule type" value="Genomic_DNA"/>
</dbReference>
<keyword evidence="3" id="KW-1185">Reference proteome</keyword>
<dbReference type="InParanoid" id="A0A1V8TLX0"/>
<dbReference type="Proteomes" id="UP000192596">
    <property type="component" value="Unassembled WGS sequence"/>
</dbReference>
<organism evidence="2 3">
    <name type="scientific">Cryoendolithus antarcticus</name>
    <dbReference type="NCBI Taxonomy" id="1507870"/>
    <lineage>
        <taxon>Eukaryota</taxon>
        <taxon>Fungi</taxon>
        <taxon>Dikarya</taxon>
        <taxon>Ascomycota</taxon>
        <taxon>Pezizomycotina</taxon>
        <taxon>Dothideomycetes</taxon>
        <taxon>Dothideomycetidae</taxon>
        <taxon>Cladosporiales</taxon>
        <taxon>Cladosporiaceae</taxon>
        <taxon>Cryoendolithus</taxon>
    </lineage>
</organism>
<evidence type="ECO:0000256" key="1">
    <source>
        <dbReference type="SAM" id="MobiDB-lite"/>
    </source>
</evidence>
<reference evidence="3" key="1">
    <citation type="submission" date="2017-03" db="EMBL/GenBank/DDBJ databases">
        <title>Genomes of endolithic fungi from Antarctica.</title>
        <authorList>
            <person name="Coleine C."/>
            <person name="Masonjones S."/>
            <person name="Stajich J.E."/>
        </authorList>
    </citation>
    <scope>NUCLEOTIDE SEQUENCE [LARGE SCALE GENOMIC DNA]</scope>
    <source>
        <strain evidence="3">CCFEE 5527</strain>
    </source>
</reference>
<sequence length="211" mass="23167">MGQDLEPESVQMYDPYEDADEFPEAGRKPTINPMEHTKDTAAVPLTFHDPQPIVDAKGNHPEAEWASALEPDIHESDPDIPTPVPAAAKEDVQSTKAGSGFFGGKLHMPHLRHPHLPGHLPRGTDPSRTDNVGERSTPTDQNTVLSDPDRGFLAAASENGDRHEGLIGAIRRRSLEVAYCLQPEHAKPKNEMVGLWPEHRGDTTLENPHGR</sequence>
<evidence type="ECO:0000313" key="3">
    <source>
        <dbReference type="Proteomes" id="UP000192596"/>
    </source>
</evidence>
<gene>
    <name evidence="2" type="ORF">B0A48_02859</name>
</gene>
<feature type="compositionally biased region" description="Basic residues" evidence="1">
    <location>
        <begin position="107"/>
        <end position="116"/>
    </location>
</feature>
<feature type="compositionally biased region" description="Polar residues" evidence="1">
    <location>
        <begin position="134"/>
        <end position="145"/>
    </location>
</feature>